<dbReference type="AlphaFoldDB" id="A0A1S4JIT1"/>
<keyword evidence="4" id="KW-0472">Membrane</keyword>
<dbReference type="GO" id="GO:0022857">
    <property type="term" value="F:transmembrane transporter activity"/>
    <property type="evidence" value="ECO:0007669"/>
    <property type="project" value="TreeGrafter"/>
</dbReference>
<name>A0A1S4JIT1_CULQU</name>
<protein>
    <recommendedName>
        <fullName evidence="7">Adenylate cyclase</fullName>
    </recommendedName>
</protein>
<accession>A0A1S4JIT1</accession>
<dbReference type="VEuPathDB" id="VectorBase:CPIJ006428"/>
<dbReference type="OrthoDB" id="3026777at2759"/>
<dbReference type="PANTHER" id="PTHR23507:SF1">
    <property type="entry name" value="FI18259P1-RELATED"/>
    <property type="match status" value="1"/>
</dbReference>
<evidence type="ECO:0000313" key="5">
    <source>
        <dbReference type="EnsemblMetazoa" id="CPIJ006428-PA"/>
    </source>
</evidence>
<reference evidence="5" key="1">
    <citation type="submission" date="2020-05" db="UniProtKB">
        <authorList>
            <consortium name="EnsemblMetazoa"/>
        </authorList>
    </citation>
    <scope>IDENTIFICATION</scope>
    <source>
        <strain evidence="5">JHB</strain>
    </source>
</reference>
<evidence type="ECO:0008006" key="7">
    <source>
        <dbReference type="Google" id="ProtNLM"/>
    </source>
</evidence>
<evidence type="ECO:0000256" key="1">
    <source>
        <dbReference type="ARBA" id="ARBA00004141"/>
    </source>
</evidence>
<dbReference type="VEuPathDB" id="VectorBase:CQUJHB006185"/>
<comment type="subcellular location">
    <subcellularLocation>
        <location evidence="1">Membrane</location>
        <topology evidence="1">Multi-pass membrane protein</topology>
    </subcellularLocation>
</comment>
<sequence>MTEQDHEDQDLGWFRKLRSYVTIEPVIVFYIFGVVSSTGLKVFEYEKACATKLGVDLAVCEFFPQLEDNNLCDDVATEEMTNTSSTQMLSAIANFTTDSDPHFSKTVCSAKEKSINEVAFLNSYRSIITGLVQAVVLLFAGSWSDRVGLRKPCILIPIAADIANFFLILCATFMREISLEVTGILPNLLTSLSGGTPLVVTGMYSYLTVCTSEKNRTFRFACAAVVIATIPIGANFFSGFLFKSLGFVKLCLLCIVTDSIGLMYGLFVLKEPTEISDNSAVQEKESRPNQNGGTSNESWRKLFDFTLVIDCIQVLTRKRNFNLRLIVILTVVVYFINYGSLGDAESAAILAYLRFNWITNLGTWISYDLATTLLGTLLAMGVLSKRFGVSDFLICVFSVCFTLVGKPIMAYAVSAVKPHLYYVATSIDVFEGSKTVAIRSIVSKLVEQHEIGKMLAIIGIVDSMQVVIYPTLYSTVYLKTQEFFLGSVFLLSEAFLLVSLGFYITLYFLVKESNRRKAAEMTKQNEKDGIDNPAMEITSL</sequence>
<dbReference type="SUPFAM" id="SSF103473">
    <property type="entry name" value="MFS general substrate transporter"/>
    <property type="match status" value="1"/>
</dbReference>
<dbReference type="GO" id="GO:0016020">
    <property type="term" value="C:membrane"/>
    <property type="evidence" value="ECO:0007669"/>
    <property type="project" value="UniProtKB-SubCell"/>
</dbReference>
<keyword evidence="3" id="KW-1133">Transmembrane helix</keyword>
<dbReference type="InterPro" id="IPR036259">
    <property type="entry name" value="MFS_trans_sf"/>
</dbReference>
<evidence type="ECO:0000256" key="2">
    <source>
        <dbReference type="ARBA" id="ARBA00022692"/>
    </source>
</evidence>
<evidence type="ECO:0000313" key="6">
    <source>
        <dbReference type="Proteomes" id="UP000002320"/>
    </source>
</evidence>
<organism evidence="5 6">
    <name type="scientific">Culex quinquefasciatus</name>
    <name type="common">Southern house mosquito</name>
    <name type="synonym">Culex pungens</name>
    <dbReference type="NCBI Taxonomy" id="7176"/>
    <lineage>
        <taxon>Eukaryota</taxon>
        <taxon>Metazoa</taxon>
        <taxon>Ecdysozoa</taxon>
        <taxon>Arthropoda</taxon>
        <taxon>Hexapoda</taxon>
        <taxon>Insecta</taxon>
        <taxon>Pterygota</taxon>
        <taxon>Neoptera</taxon>
        <taxon>Endopterygota</taxon>
        <taxon>Diptera</taxon>
        <taxon>Nematocera</taxon>
        <taxon>Culicoidea</taxon>
        <taxon>Culicidae</taxon>
        <taxon>Culicinae</taxon>
        <taxon>Culicini</taxon>
        <taxon>Culex</taxon>
        <taxon>Culex</taxon>
    </lineage>
</organism>
<proteinExistence type="predicted"/>
<dbReference type="PANTHER" id="PTHR23507">
    <property type="entry name" value="ZGC:174356"/>
    <property type="match status" value="1"/>
</dbReference>
<evidence type="ECO:0000256" key="4">
    <source>
        <dbReference type="ARBA" id="ARBA00023136"/>
    </source>
</evidence>
<dbReference type="Proteomes" id="UP000002320">
    <property type="component" value="Unassembled WGS sequence"/>
</dbReference>
<evidence type="ECO:0000256" key="3">
    <source>
        <dbReference type="ARBA" id="ARBA00022989"/>
    </source>
</evidence>
<dbReference type="Gene3D" id="1.20.1250.20">
    <property type="entry name" value="MFS general substrate transporter like domains"/>
    <property type="match status" value="1"/>
</dbReference>
<dbReference type="InParanoid" id="A0A1S4JIT1"/>
<dbReference type="EnsemblMetazoa" id="CPIJ006428-RA">
    <property type="protein sequence ID" value="CPIJ006428-PA"/>
    <property type="gene ID" value="CPIJ006428"/>
</dbReference>
<keyword evidence="6" id="KW-1185">Reference proteome</keyword>
<keyword evidence="2" id="KW-0812">Transmembrane</keyword>